<name>A0A0T6AXC1_9SCAR</name>
<feature type="region of interest" description="Disordered" evidence="2">
    <location>
        <begin position="275"/>
        <end position="298"/>
    </location>
</feature>
<evidence type="ECO:0000313" key="4">
    <source>
        <dbReference type="Proteomes" id="UP000051574"/>
    </source>
</evidence>
<feature type="coiled-coil region" evidence="1">
    <location>
        <begin position="45"/>
        <end position="107"/>
    </location>
</feature>
<organism evidence="3 4">
    <name type="scientific">Oryctes borbonicus</name>
    <dbReference type="NCBI Taxonomy" id="1629725"/>
    <lineage>
        <taxon>Eukaryota</taxon>
        <taxon>Metazoa</taxon>
        <taxon>Ecdysozoa</taxon>
        <taxon>Arthropoda</taxon>
        <taxon>Hexapoda</taxon>
        <taxon>Insecta</taxon>
        <taxon>Pterygota</taxon>
        <taxon>Neoptera</taxon>
        <taxon>Endopterygota</taxon>
        <taxon>Coleoptera</taxon>
        <taxon>Polyphaga</taxon>
        <taxon>Scarabaeiformia</taxon>
        <taxon>Scarabaeidae</taxon>
        <taxon>Dynastinae</taxon>
        <taxon>Oryctes</taxon>
    </lineage>
</organism>
<sequence length="410" mass="47134">MNTKKEAKSGTAAVSMERKATNANESSKSEKQNYVKPTINVEAELLLLKEQINSLQNVVSSMQNETEKKEVAIANLAREKERLACDLKKQQRTNNSLKKQLEEEREYYYKEKEIYCQEMNDCKKLKKSLKHGDQKSQLEYYKKEASKLKESLTQTLEANYNLSVKFLRMKNTKYCIKNRLKKLEVVHENTVNDFHVQLEKLKKELVEIVDRELQVPIPPSNKKYLQIVKQNGILTHENLCLRLEIDRLSLEGERLKMLQVRNDTNNKLKYINHRNKSESFPDKKNPNDLGRETVSEPHCNASSKEEQLIYFTNEDNSNQKTSSKKETDLSIRKIFENEIKCGLPGVTVSSSGTGNGDGLIDKAGNFDLIQLHENPSQTFTNDSNSVQCYNAVRTQSAPEIVQTSVFVNDT</sequence>
<accession>A0A0T6AXC1</accession>
<keyword evidence="1" id="KW-0175">Coiled coil</keyword>
<feature type="region of interest" description="Disordered" evidence="2">
    <location>
        <begin position="1"/>
        <end position="33"/>
    </location>
</feature>
<evidence type="ECO:0000313" key="3">
    <source>
        <dbReference type="EMBL" id="KRT79770.1"/>
    </source>
</evidence>
<dbReference type="EMBL" id="LJIG01022589">
    <property type="protein sequence ID" value="KRT79770.1"/>
    <property type="molecule type" value="Genomic_DNA"/>
</dbReference>
<proteinExistence type="predicted"/>
<comment type="caution">
    <text evidence="3">The sequence shown here is derived from an EMBL/GenBank/DDBJ whole genome shotgun (WGS) entry which is preliminary data.</text>
</comment>
<feature type="compositionally biased region" description="Basic and acidic residues" evidence="2">
    <location>
        <begin position="275"/>
        <end position="295"/>
    </location>
</feature>
<protein>
    <submittedName>
        <fullName evidence="3">Uncharacterized protein</fullName>
    </submittedName>
</protein>
<dbReference type="Proteomes" id="UP000051574">
    <property type="component" value="Unassembled WGS sequence"/>
</dbReference>
<dbReference type="AlphaFoldDB" id="A0A0T6AXC1"/>
<keyword evidence="4" id="KW-1185">Reference proteome</keyword>
<dbReference type="OrthoDB" id="7600531at2759"/>
<evidence type="ECO:0000256" key="1">
    <source>
        <dbReference type="SAM" id="Coils"/>
    </source>
</evidence>
<gene>
    <name evidence="3" type="ORF">AMK59_6671</name>
</gene>
<reference evidence="3 4" key="1">
    <citation type="submission" date="2015-09" db="EMBL/GenBank/DDBJ databases">
        <title>Draft genome of the scarab beetle Oryctes borbonicus.</title>
        <authorList>
            <person name="Meyer J.M."/>
            <person name="Markov G.V."/>
            <person name="Baskaran P."/>
            <person name="Herrmann M."/>
            <person name="Sommer R.J."/>
            <person name="Roedelsperger C."/>
        </authorList>
    </citation>
    <scope>NUCLEOTIDE SEQUENCE [LARGE SCALE GENOMIC DNA]</scope>
    <source>
        <strain evidence="3">OB123</strain>
        <tissue evidence="3">Whole animal</tissue>
    </source>
</reference>
<evidence type="ECO:0000256" key="2">
    <source>
        <dbReference type="SAM" id="MobiDB-lite"/>
    </source>
</evidence>